<protein>
    <submittedName>
        <fullName evidence="1">Uncharacterized protein</fullName>
    </submittedName>
</protein>
<sequence>MALSNSVDNSTLTLFAAFMFTNVQFSSVQLPIEIIKEIFEYLPIPNEELFGKGDGGAQKWKNLKSSTFEILNTPREEGLFQQFEYNEYHKCIQFQHLSVRSLIDCYFRPPFFPDGLELRVGVSDFKSLMTYDFMLEKFRIRPDNEGTVDILELSRNSKRQFSLIETDDLDLLSDIQFKSLNIRRSIDLTQLFQIPLKELIIDEDQWDSSLEGPLSRSLEKLTLRVNNGRVAKEHLSLSLDFPKLKSFNLSCRALCKTAEVILPSNLEEFVIEGQLLECKMNFPPGIQIIHLGHGETNLIETHSLETSDKLFKSFACSLHFPSLRSLSVGSSVNISVEDLPLTLESLTMRSLVLEGNLNKLPNLTKVSILSTKLDVVFQNYKVNSPLPNSFSFKIHSQTYSVRFSDQLKSLFLSNSNVTSVLSYPESLKTLDIRNCGPEMAKRWPPNLKGLRISYNHRHTEKVVLPESLEVFHLLFDSIENYQFRSIKHLYQSKFHFETFNPPDNLRSWVFAGNISSNEGIFDLSHTKVSRIQYATTGRIDNTEIILPPSLRRLETNKRHIMNDVRVSQKLCRDVSIDY</sequence>
<keyword evidence="2" id="KW-1185">Reference proteome</keyword>
<name>A0ACA9Y7I4_9ASCO</name>
<evidence type="ECO:0000313" key="1">
    <source>
        <dbReference type="EMBL" id="CAH6720682.1"/>
    </source>
</evidence>
<organism evidence="1 2">
    <name type="scientific">[Candida] jaroonii</name>
    <dbReference type="NCBI Taxonomy" id="467808"/>
    <lineage>
        <taxon>Eukaryota</taxon>
        <taxon>Fungi</taxon>
        <taxon>Dikarya</taxon>
        <taxon>Ascomycota</taxon>
        <taxon>Saccharomycotina</taxon>
        <taxon>Pichiomycetes</taxon>
        <taxon>Debaryomycetaceae</taxon>
        <taxon>Yamadazyma</taxon>
    </lineage>
</organism>
<evidence type="ECO:0000313" key="2">
    <source>
        <dbReference type="Proteomes" id="UP001152531"/>
    </source>
</evidence>
<dbReference type="EMBL" id="CALSDN010000004">
    <property type="protein sequence ID" value="CAH6720682.1"/>
    <property type="molecule type" value="Genomic_DNA"/>
</dbReference>
<dbReference type="Proteomes" id="UP001152531">
    <property type="component" value="Unassembled WGS sequence"/>
</dbReference>
<reference evidence="1" key="1">
    <citation type="submission" date="2022-06" db="EMBL/GenBank/DDBJ databases">
        <authorList>
            <person name="Legras J.-L."/>
            <person name="Devillers H."/>
            <person name="Grondin C."/>
        </authorList>
    </citation>
    <scope>NUCLEOTIDE SEQUENCE</scope>
    <source>
        <strain evidence="1">CLIB 1444</strain>
    </source>
</reference>
<gene>
    <name evidence="1" type="ORF">CLIB1444_04S05556</name>
</gene>
<accession>A0ACA9Y7I4</accession>
<comment type="caution">
    <text evidence="1">The sequence shown here is derived from an EMBL/GenBank/DDBJ whole genome shotgun (WGS) entry which is preliminary data.</text>
</comment>
<proteinExistence type="predicted"/>